<dbReference type="FunFam" id="3.40.50.920:FF:000001">
    <property type="entry name" value="Pyruvate dehydrogenase E1 beta subunit"/>
    <property type="match status" value="1"/>
</dbReference>
<sequence>MTTKTYCWAIIDAIREEMARDDRVLLLGEDVGAAGGAFGASRGLFDTFGPARVRDTPISEEIIVGLGVGAAMTGRRPIVEIMFMDFFGLCLDQIANQAAKTRYLYGGMFSMPLVIRTSVAVEMGIGPHHSQSLESWVGHVPGLKVVMPSTPRDAKGLLKSAIRDEDPVIFIEHLALHRMKEEIEDGEVLIPIGKADIKRPGRDVTVVATGLMVGKALAAAEILAAEGIEIEVIDPRTISPLDIDTILASVAKTNRAIVVTASLKPFGFGSEVAAQIMQHGFFDLDAPVVRLAPPFTPTPFGKGFEDFLNPTADKIVAAVRELLA</sequence>
<evidence type="ECO:0000259" key="4">
    <source>
        <dbReference type="SMART" id="SM00861"/>
    </source>
</evidence>
<dbReference type="Gene3D" id="3.40.50.970">
    <property type="match status" value="1"/>
</dbReference>
<dbReference type="FunFam" id="3.40.50.970:FF:000001">
    <property type="entry name" value="Pyruvate dehydrogenase E1 beta subunit"/>
    <property type="match status" value="1"/>
</dbReference>
<dbReference type="GO" id="GO:0016491">
    <property type="term" value="F:oxidoreductase activity"/>
    <property type="evidence" value="ECO:0007669"/>
    <property type="project" value="UniProtKB-KW"/>
</dbReference>
<dbReference type="PANTHER" id="PTHR43257:SF2">
    <property type="entry name" value="PYRUVATE DEHYDROGENASE E1 COMPONENT SUBUNIT BETA"/>
    <property type="match status" value="1"/>
</dbReference>
<feature type="domain" description="Transketolase-like pyrimidine-binding" evidence="4">
    <location>
        <begin position="4"/>
        <end position="179"/>
    </location>
</feature>
<accession>A0A0N8GF45</accession>
<dbReference type="InterPro" id="IPR009014">
    <property type="entry name" value="Transketo_C/PFOR_II"/>
</dbReference>
<organism evidence="5 6">
    <name type="scientific">Prosthecodimorpha hirschii</name>
    <dbReference type="NCBI Taxonomy" id="665126"/>
    <lineage>
        <taxon>Bacteria</taxon>
        <taxon>Pseudomonadati</taxon>
        <taxon>Pseudomonadota</taxon>
        <taxon>Alphaproteobacteria</taxon>
        <taxon>Hyphomicrobiales</taxon>
        <taxon>Ancalomicrobiaceae</taxon>
        <taxon>Prosthecodimorpha</taxon>
    </lineage>
</organism>
<dbReference type="Pfam" id="PF02780">
    <property type="entry name" value="Transketolase_C"/>
    <property type="match status" value="1"/>
</dbReference>
<dbReference type="InterPro" id="IPR005475">
    <property type="entry name" value="Transketolase-like_Pyr-bd"/>
</dbReference>
<dbReference type="PANTHER" id="PTHR43257">
    <property type="entry name" value="PYRUVATE DEHYDROGENASE E1 COMPONENT BETA SUBUNIT"/>
    <property type="match status" value="1"/>
</dbReference>
<comment type="caution">
    <text evidence="5">The sequence shown here is derived from an EMBL/GenBank/DDBJ whole genome shotgun (WGS) entry which is preliminary data.</text>
</comment>
<name>A0A0N8GF45_9HYPH</name>
<dbReference type="AlphaFoldDB" id="A0A0N8GF45"/>
<gene>
    <name evidence="5" type="ORF">ABB55_14650</name>
</gene>
<evidence type="ECO:0000256" key="2">
    <source>
        <dbReference type="ARBA" id="ARBA00023002"/>
    </source>
</evidence>
<reference evidence="5 6" key="2">
    <citation type="submission" date="2015-10" db="EMBL/GenBank/DDBJ databases">
        <title>Draft Genome Sequence of Prosthecomicrobium hirschii ATCC 27832.</title>
        <authorList>
            <person name="Daniel J."/>
            <person name="Givan S.A."/>
            <person name="Brun Y.V."/>
            <person name="Brown P.J."/>
        </authorList>
    </citation>
    <scope>NUCLEOTIDE SEQUENCE [LARGE SCALE GENOMIC DNA]</scope>
    <source>
        <strain evidence="5 6">16</strain>
    </source>
</reference>
<keyword evidence="3" id="KW-0786">Thiamine pyrophosphate</keyword>
<dbReference type="STRING" id="665126.ABB55_14650"/>
<evidence type="ECO:0000256" key="3">
    <source>
        <dbReference type="ARBA" id="ARBA00023052"/>
    </source>
</evidence>
<dbReference type="NCBIfam" id="NF006667">
    <property type="entry name" value="PRK09212.1"/>
    <property type="match status" value="1"/>
</dbReference>
<dbReference type="InterPro" id="IPR029061">
    <property type="entry name" value="THDP-binding"/>
</dbReference>
<dbReference type="InterPro" id="IPR033248">
    <property type="entry name" value="Transketolase_C"/>
</dbReference>
<dbReference type="Pfam" id="PF02779">
    <property type="entry name" value="Transket_pyr"/>
    <property type="match status" value="1"/>
</dbReference>
<evidence type="ECO:0000256" key="1">
    <source>
        <dbReference type="ARBA" id="ARBA00001964"/>
    </source>
</evidence>
<keyword evidence="6" id="KW-1185">Reference proteome</keyword>
<dbReference type="CDD" id="cd07036">
    <property type="entry name" value="TPP_PYR_E1-PDHc-beta_like"/>
    <property type="match status" value="1"/>
</dbReference>
<dbReference type="SUPFAM" id="SSF52518">
    <property type="entry name" value="Thiamin diphosphate-binding fold (THDP-binding)"/>
    <property type="match status" value="1"/>
</dbReference>
<proteinExistence type="predicted"/>
<evidence type="ECO:0000313" key="5">
    <source>
        <dbReference type="EMBL" id="KPL53297.1"/>
    </source>
</evidence>
<comment type="cofactor">
    <cofactor evidence="1">
        <name>thiamine diphosphate</name>
        <dbReference type="ChEBI" id="CHEBI:58937"/>
    </cofactor>
</comment>
<dbReference type="Proteomes" id="UP000048984">
    <property type="component" value="Unassembled WGS sequence"/>
</dbReference>
<dbReference type="RefSeq" id="WP_054359462.1">
    <property type="nucleotide sequence ID" value="NZ_LJYW01000001.1"/>
</dbReference>
<reference evidence="5 6" key="1">
    <citation type="submission" date="2015-09" db="EMBL/GenBank/DDBJ databases">
        <authorList>
            <consortium name="Swine Surveillance"/>
        </authorList>
    </citation>
    <scope>NUCLEOTIDE SEQUENCE [LARGE SCALE GENOMIC DNA]</scope>
    <source>
        <strain evidence="5 6">16</strain>
    </source>
</reference>
<dbReference type="SUPFAM" id="SSF52922">
    <property type="entry name" value="TK C-terminal domain-like"/>
    <property type="match status" value="1"/>
</dbReference>
<evidence type="ECO:0000313" key="6">
    <source>
        <dbReference type="Proteomes" id="UP000048984"/>
    </source>
</evidence>
<dbReference type="OrthoDB" id="9780894at2"/>
<dbReference type="SMART" id="SM00861">
    <property type="entry name" value="Transket_pyr"/>
    <property type="match status" value="1"/>
</dbReference>
<keyword evidence="2" id="KW-0560">Oxidoreductase</keyword>
<protein>
    <recommendedName>
        <fullName evidence="4">Transketolase-like pyrimidine-binding domain-containing protein</fullName>
    </recommendedName>
</protein>
<dbReference type="EMBL" id="LJYW01000001">
    <property type="protein sequence ID" value="KPL53297.1"/>
    <property type="molecule type" value="Genomic_DNA"/>
</dbReference>
<dbReference type="Gene3D" id="3.40.50.920">
    <property type="match status" value="1"/>
</dbReference>